<dbReference type="GO" id="GO:0016137">
    <property type="term" value="P:glycoside metabolic process"/>
    <property type="evidence" value="ECO:0007669"/>
    <property type="project" value="UniProtKB-ARBA"/>
</dbReference>
<accession>A0A934SLL3</accession>
<keyword evidence="1" id="KW-0862">Zinc</keyword>
<organism evidence="2 3">
    <name type="scientific">Lacisediminihabitans changchengi</name>
    <dbReference type="NCBI Taxonomy" id="2787634"/>
    <lineage>
        <taxon>Bacteria</taxon>
        <taxon>Bacillati</taxon>
        <taxon>Actinomycetota</taxon>
        <taxon>Actinomycetes</taxon>
        <taxon>Micrococcales</taxon>
        <taxon>Microbacteriaceae</taxon>
        <taxon>Lacisediminihabitans</taxon>
    </lineage>
</organism>
<reference evidence="2" key="1">
    <citation type="submission" date="2021-01" db="EMBL/GenBank/DDBJ databases">
        <title>Lacisediminihabitans sp. nov. strain G11-30, isolated from Antarctic Soil.</title>
        <authorList>
            <person name="Li J."/>
        </authorList>
    </citation>
    <scope>NUCLEOTIDE SEQUENCE</scope>
    <source>
        <strain evidence="2">G11-30</strain>
    </source>
</reference>
<name>A0A934SLL3_9MICO</name>
<proteinExistence type="predicted"/>
<dbReference type="Proteomes" id="UP000636458">
    <property type="component" value="Unassembled WGS sequence"/>
</dbReference>
<dbReference type="SUPFAM" id="SSF102588">
    <property type="entry name" value="LmbE-like"/>
    <property type="match status" value="1"/>
</dbReference>
<evidence type="ECO:0000313" key="3">
    <source>
        <dbReference type="Proteomes" id="UP000636458"/>
    </source>
</evidence>
<keyword evidence="2" id="KW-0489">Methyltransferase</keyword>
<dbReference type="CDD" id="cd02440">
    <property type="entry name" value="AdoMet_MTases"/>
    <property type="match status" value="1"/>
</dbReference>
<dbReference type="InterPro" id="IPR024078">
    <property type="entry name" value="LmbE-like_dom_sf"/>
</dbReference>
<dbReference type="Gene3D" id="3.40.50.150">
    <property type="entry name" value="Vaccinia Virus protein VP39"/>
    <property type="match status" value="1"/>
</dbReference>
<dbReference type="InterPro" id="IPR029063">
    <property type="entry name" value="SAM-dependent_MTases_sf"/>
</dbReference>
<dbReference type="GO" id="GO:0032259">
    <property type="term" value="P:methylation"/>
    <property type="evidence" value="ECO:0007669"/>
    <property type="project" value="UniProtKB-KW"/>
</dbReference>
<dbReference type="PANTHER" id="PTHR12993:SF29">
    <property type="entry name" value="BLR3841 PROTEIN"/>
    <property type="match status" value="1"/>
</dbReference>
<dbReference type="GO" id="GO:0016811">
    <property type="term" value="F:hydrolase activity, acting on carbon-nitrogen (but not peptide) bonds, in linear amides"/>
    <property type="evidence" value="ECO:0007669"/>
    <property type="project" value="TreeGrafter"/>
</dbReference>
<dbReference type="InterPro" id="IPR003737">
    <property type="entry name" value="GlcNAc_PI_deacetylase-related"/>
</dbReference>
<gene>
    <name evidence="2" type="ORF">IV501_15125</name>
</gene>
<comment type="caution">
    <text evidence="2">The sequence shown here is derived from an EMBL/GenBank/DDBJ whole genome shotgun (WGS) entry which is preliminary data.</text>
</comment>
<dbReference type="Gene3D" id="3.40.50.10320">
    <property type="entry name" value="LmbE-like"/>
    <property type="match status" value="1"/>
</dbReference>
<dbReference type="AlphaFoldDB" id="A0A934SLL3"/>
<dbReference type="RefSeq" id="WP_200557169.1">
    <property type="nucleotide sequence ID" value="NZ_JAEPES010000006.1"/>
</dbReference>
<dbReference type="Pfam" id="PF05401">
    <property type="entry name" value="NodS"/>
    <property type="match status" value="1"/>
</dbReference>
<keyword evidence="3" id="KW-1185">Reference proteome</keyword>
<dbReference type="GO" id="GO:0008757">
    <property type="term" value="F:S-adenosylmethionine-dependent methyltransferase activity"/>
    <property type="evidence" value="ECO:0007669"/>
    <property type="project" value="InterPro"/>
</dbReference>
<keyword evidence="2" id="KW-0808">Transferase</keyword>
<dbReference type="EMBL" id="JAEPES010000006">
    <property type="protein sequence ID" value="MBK4348967.1"/>
    <property type="molecule type" value="Genomic_DNA"/>
</dbReference>
<dbReference type="InterPro" id="IPR008715">
    <property type="entry name" value="SAM-MeTfrase_NodS-like"/>
</dbReference>
<dbReference type="Pfam" id="PF02585">
    <property type="entry name" value="PIG-L"/>
    <property type="match status" value="1"/>
</dbReference>
<evidence type="ECO:0000313" key="2">
    <source>
        <dbReference type="EMBL" id="MBK4348967.1"/>
    </source>
</evidence>
<dbReference type="PANTHER" id="PTHR12993">
    <property type="entry name" value="N-ACETYLGLUCOSAMINYL-PHOSPHATIDYLINOSITOL DE-N-ACETYLASE-RELATED"/>
    <property type="match status" value="1"/>
</dbReference>
<protein>
    <submittedName>
        <fullName evidence="2">Bifunctional PIG-L family deacetylase/class I SAM-dependent methyltransferase</fullName>
    </submittedName>
</protein>
<sequence>MVTFDAASVGTPVEVWDADGRLAHLPRLSLEGIERLVVFAAHPDDETLGAGGLMAEAHRRRIPVDVIVVTDGGAAGDATERSRELRAAVTSLAPQARIRELGFADGQTREYRAELLVAVRRILASVPRQHSLIAAPWRNDGHRDHRIVGEVVAEVAVGFRLIEYPIWMWHWATPADPAVPWERFASLTLPRDGRKPRAIAAFVSQLTGPAPMLRADFLDHFRRPLEIFVTSDALAVDYFDELYARHDDPWGFTDRWYEQRKRAITLAALPNQSYGRALEIGGSIGVLTAELAPRCESLLSIDISQTAVDRARERLADQPHVTIERADAGAALPDGPFDLIVLSEVGYYLEPDGLERLLDRIEAALALDGTVLLCHWRHPVADYPMTGDAVHAAVAARGLANLVHHVEADFVLDVVSRDGRSVAERTGLA</sequence>
<dbReference type="GO" id="GO:0009312">
    <property type="term" value="P:oligosaccharide biosynthetic process"/>
    <property type="evidence" value="ECO:0007669"/>
    <property type="project" value="InterPro"/>
</dbReference>
<dbReference type="SUPFAM" id="SSF53335">
    <property type="entry name" value="S-adenosyl-L-methionine-dependent methyltransferases"/>
    <property type="match status" value="1"/>
</dbReference>
<evidence type="ECO:0000256" key="1">
    <source>
        <dbReference type="ARBA" id="ARBA00022833"/>
    </source>
</evidence>